<dbReference type="RefSeq" id="WP_387408774.1">
    <property type="nucleotide sequence ID" value="NZ_JBIASD010000002.1"/>
</dbReference>
<keyword evidence="3" id="KW-1185">Reference proteome</keyword>
<proteinExistence type="predicted"/>
<evidence type="ECO:0000313" key="2">
    <source>
        <dbReference type="EMBL" id="MFF3664704.1"/>
    </source>
</evidence>
<evidence type="ECO:0000313" key="3">
    <source>
        <dbReference type="Proteomes" id="UP001602013"/>
    </source>
</evidence>
<gene>
    <name evidence="2" type="ORF">ACFYXI_03835</name>
</gene>
<accession>A0ABW6SIB6</accession>
<name>A0ABW6SIB6_9ACTN</name>
<dbReference type="EMBL" id="JBIASD010000002">
    <property type="protein sequence ID" value="MFF3664704.1"/>
    <property type="molecule type" value="Genomic_DNA"/>
</dbReference>
<comment type="caution">
    <text evidence="2">The sequence shown here is derived from an EMBL/GenBank/DDBJ whole genome shotgun (WGS) entry which is preliminary data.</text>
</comment>
<reference evidence="2 3" key="1">
    <citation type="submission" date="2024-10" db="EMBL/GenBank/DDBJ databases">
        <title>The Natural Products Discovery Center: Release of the First 8490 Sequenced Strains for Exploring Actinobacteria Biosynthetic Diversity.</title>
        <authorList>
            <person name="Kalkreuter E."/>
            <person name="Kautsar S.A."/>
            <person name="Yang D."/>
            <person name="Bader C.D."/>
            <person name="Teijaro C.N."/>
            <person name="Fluegel L."/>
            <person name="Davis C.M."/>
            <person name="Simpson J.R."/>
            <person name="Lauterbach L."/>
            <person name="Steele A.D."/>
            <person name="Gui C."/>
            <person name="Meng S."/>
            <person name="Li G."/>
            <person name="Viehrig K."/>
            <person name="Ye F."/>
            <person name="Su P."/>
            <person name="Kiefer A.F."/>
            <person name="Nichols A."/>
            <person name="Cepeda A.J."/>
            <person name="Yan W."/>
            <person name="Fan B."/>
            <person name="Jiang Y."/>
            <person name="Adhikari A."/>
            <person name="Zheng C.-J."/>
            <person name="Schuster L."/>
            <person name="Cowan T.M."/>
            <person name="Smanski M.J."/>
            <person name="Chevrette M.G."/>
            <person name="De Carvalho L.P.S."/>
            <person name="Shen B."/>
        </authorList>
    </citation>
    <scope>NUCLEOTIDE SEQUENCE [LARGE SCALE GENOMIC DNA]</scope>
    <source>
        <strain evidence="2 3">NPDC002173</strain>
    </source>
</reference>
<organism evidence="2 3">
    <name type="scientific">Microtetraspora malaysiensis</name>
    <dbReference type="NCBI Taxonomy" id="161358"/>
    <lineage>
        <taxon>Bacteria</taxon>
        <taxon>Bacillati</taxon>
        <taxon>Actinomycetota</taxon>
        <taxon>Actinomycetes</taxon>
        <taxon>Streptosporangiales</taxon>
        <taxon>Streptosporangiaceae</taxon>
        <taxon>Microtetraspora</taxon>
    </lineage>
</organism>
<sequence length="56" mass="5638">MGRREGVPGRAARGASGPEVARGVGVTVSLPEAARDAGVTGPRAAVFGRDGERHGR</sequence>
<feature type="region of interest" description="Disordered" evidence="1">
    <location>
        <begin position="1"/>
        <end position="56"/>
    </location>
</feature>
<dbReference type="Proteomes" id="UP001602013">
    <property type="component" value="Unassembled WGS sequence"/>
</dbReference>
<evidence type="ECO:0000256" key="1">
    <source>
        <dbReference type="SAM" id="MobiDB-lite"/>
    </source>
</evidence>
<protein>
    <submittedName>
        <fullName evidence="2">Uncharacterized protein</fullName>
    </submittedName>
</protein>